<proteinExistence type="predicted"/>
<dbReference type="Pfam" id="PF20150">
    <property type="entry name" value="2EXR"/>
    <property type="match status" value="1"/>
</dbReference>
<protein>
    <recommendedName>
        <fullName evidence="1">2EXR domain-containing protein</fullName>
    </recommendedName>
</protein>
<reference evidence="3" key="1">
    <citation type="submission" date="2014-10" db="EMBL/GenBank/DDBJ databases">
        <authorList>
            <person name="King R."/>
        </authorList>
    </citation>
    <scope>NUCLEOTIDE SEQUENCE [LARGE SCALE GENOMIC DNA]</scope>
    <source>
        <strain evidence="3">A3/5</strain>
    </source>
</reference>
<dbReference type="InterPro" id="IPR045518">
    <property type="entry name" value="2EXR"/>
</dbReference>
<dbReference type="AlphaFoldDB" id="A0A2L2T923"/>
<evidence type="ECO:0000259" key="1">
    <source>
        <dbReference type="Pfam" id="PF20150"/>
    </source>
</evidence>
<sequence length="179" mass="20719">METFDRFPDLPVELRVQIWKLVIRENRPGVHIFSHCDQTLNYTPKSRIMMTRESCGWRFSELSPLHYFDSVKKDVPRKNVSTYLIDILSVPKEERNTRQREMSEETRFNLPSTGKLFGAPLHNLTVFPHRGLFVLQVDCVGDVDWDGLGLGQSLGWGLLGCDGINHLGIKFNPDWWDSD</sequence>
<keyword evidence="3" id="KW-1185">Reference proteome</keyword>
<dbReference type="Proteomes" id="UP000245910">
    <property type="component" value="Chromosome II"/>
</dbReference>
<name>A0A2L2T923_9HYPO</name>
<dbReference type="KEGG" id="fvn:FVRRES_06187"/>
<dbReference type="OrthoDB" id="3596450at2759"/>
<dbReference type="RefSeq" id="XP_025585471.1">
    <property type="nucleotide sequence ID" value="XM_025734690.1"/>
</dbReference>
<dbReference type="GeneID" id="37257826"/>
<evidence type="ECO:0000313" key="3">
    <source>
        <dbReference type="Proteomes" id="UP000245910"/>
    </source>
</evidence>
<dbReference type="EMBL" id="LN649230">
    <property type="protein sequence ID" value="CEI61751.1"/>
    <property type="molecule type" value="Genomic_DNA"/>
</dbReference>
<evidence type="ECO:0000313" key="2">
    <source>
        <dbReference type="EMBL" id="CEI61751.1"/>
    </source>
</evidence>
<organism evidence="2 3">
    <name type="scientific">Fusarium venenatum</name>
    <dbReference type="NCBI Taxonomy" id="56646"/>
    <lineage>
        <taxon>Eukaryota</taxon>
        <taxon>Fungi</taxon>
        <taxon>Dikarya</taxon>
        <taxon>Ascomycota</taxon>
        <taxon>Pezizomycotina</taxon>
        <taxon>Sordariomycetes</taxon>
        <taxon>Hypocreomycetidae</taxon>
        <taxon>Hypocreales</taxon>
        <taxon>Nectriaceae</taxon>
        <taxon>Fusarium</taxon>
    </lineage>
</organism>
<feature type="domain" description="2EXR" evidence="1">
    <location>
        <begin position="4"/>
        <end position="105"/>
    </location>
</feature>
<accession>A0A2L2T923</accession>